<keyword evidence="2" id="KW-1185">Reference proteome</keyword>
<dbReference type="EMBL" id="PGOL01003458">
    <property type="protein sequence ID" value="PKI41108.1"/>
    <property type="molecule type" value="Genomic_DNA"/>
</dbReference>
<evidence type="ECO:0000313" key="2">
    <source>
        <dbReference type="Proteomes" id="UP000233551"/>
    </source>
</evidence>
<comment type="caution">
    <text evidence="1">The sequence shown here is derived from an EMBL/GenBank/DDBJ whole genome shotgun (WGS) entry which is preliminary data.</text>
</comment>
<protein>
    <submittedName>
        <fullName evidence="1">Uncharacterized protein</fullName>
    </submittedName>
</protein>
<dbReference type="AlphaFoldDB" id="A0A2I0IAT0"/>
<name>A0A2I0IAT0_PUNGR</name>
<evidence type="ECO:0000313" key="1">
    <source>
        <dbReference type="EMBL" id="PKI41108.1"/>
    </source>
</evidence>
<sequence>MVLFCSKSGICCIIRSSSGGYLKEMEELEKHSGPRGKACVGPDKAAVDPSELTRLELAGRGRACVPGGNAGSSYHKRRDGRANAWVVLRAVKYDLGVLAIGDVKLSYSLVPGHLPLRLPITAKGGKKSKRTKYSFHRKGDE</sequence>
<proteinExistence type="predicted"/>
<gene>
    <name evidence="1" type="ORF">CRG98_038636</name>
</gene>
<dbReference type="Proteomes" id="UP000233551">
    <property type="component" value="Unassembled WGS sequence"/>
</dbReference>
<reference evidence="1 2" key="1">
    <citation type="submission" date="2017-11" db="EMBL/GenBank/DDBJ databases">
        <title>De-novo sequencing of pomegranate (Punica granatum L.) genome.</title>
        <authorList>
            <person name="Akparov Z."/>
            <person name="Amiraslanov A."/>
            <person name="Hajiyeva S."/>
            <person name="Abbasov M."/>
            <person name="Kaur K."/>
            <person name="Hamwieh A."/>
            <person name="Solovyev V."/>
            <person name="Salamov A."/>
            <person name="Braich B."/>
            <person name="Kosarev P."/>
            <person name="Mahmoud A."/>
            <person name="Hajiyev E."/>
            <person name="Babayeva S."/>
            <person name="Izzatullayeva V."/>
            <person name="Mammadov A."/>
            <person name="Mammadov A."/>
            <person name="Sharifova S."/>
            <person name="Ojaghi J."/>
            <person name="Eynullazada K."/>
            <person name="Bayramov B."/>
            <person name="Abdulazimova A."/>
            <person name="Shahmuradov I."/>
        </authorList>
    </citation>
    <scope>NUCLEOTIDE SEQUENCE [LARGE SCALE GENOMIC DNA]</scope>
    <source>
        <strain evidence="2">cv. AG2017</strain>
        <tissue evidence="1">Leaf</tissue>
    </source>
</reference>
<organism evidence="1 2">
    <name type="scientific">Punica granatum</name>
    <name type="common">Pomegranate</name>
    <dbReference type="NCBI Taxonomy" id="22663"/>
    <lineage>
        <taxon>Eukaryota</taxon>
        <taxon>Viridiplantae</taxon>
        <taxon>Streptophyta</taxon>
        <taxon>Embryophyta</taxon>
        <taxon>Tracheophyta</taxon>
        <taxon>Spermatophyta</taxon>
        <taxon>Magnoliopsida</taxon>
        <taxon>eudicotyledons</taxon>
        <taxon>Gunneridae</taxon>
        <taxon>Pentapetalae</taxon>
        <taxon>rosids</taxon>
        <taxon>malvids</taxon>
        <taxon>Myrtales</taxon>
        <taxon>Lythraceae</taxon>
        <taxon>Punica</taxon>
    </lineage>
</organism>
<accession>A0A2I0IAT0</accession>